<dbReference type="CDD" id="cd00086">
    <property type="entry name" value="homeodomain"/>
    <property type="match status" value="1"/>
</dbReference>
<proteinExistence type="inferred from homology"/>
<dbReference type="InterPro" id="IPR001356">
    <property type="entry name" value="HD"/>
</dbReference>
<name>A0A022QU91_ERYGU</name>
<evidence type="ECO:0000256" key="12">
    <source>
        <dbReference type="SAM" id="MobiDB-lite"/>
    </source>
</evidence>
<dbReference type="Gene3D" id="1.10.10.60">
    <property type="entry name" value="Homeodomain-like"/>
    <property type="match status" value="1"/>
</dbReference>
<evidence type="ECO:0000256" key="8">
    <source>
        <dbReference type="ARBA" id="ARBA00023242"/>
    </source>
</evidence>
<evidence type="ECO:0000256" key="5">
    <source>
        <dbReference type="ARBA" id="ARBA00023125"/>
    </source>
</evidence>
<keyword evidence="4 11" id="KW-0175">Coiled coil</keyword>
<dbReference type="eggNOG" id="ENOG502QTNV">
    <property type="taxonomic scope" value="Eukaryota"/>
</dbReference>
<accession>A0A022QU91</accession>
<evidence type="ECO:0000256" key="4">
    <source>
        <dbReference type="ARBA" id="ARBA00023054"/>
    </source>
</evidence>
<keyword evidence="16" id="KW-1185">Reference proteome</keyword>
<evidence type="ECO:0000256" key="11">
    <source>
        <dbReference type="SAM" id="Coils"/>
    </source>
</evidence>
<keyword evidence="6 9" id="KW-0371">Homeobox</keyword>
<evidence type="ECO:0008006" key="17">
    <source>
        <dbReference type="Google" id="ProtNLM"/>
    </source>
</evidence>
<reference evidence="15 16" key="1">
    <citation type="journal article" date="2013" name="Proc. Natl. Acad. Sci. U.S.A.">
        <title>Fine-scale variation in meiotic recombination in Mimulus inferred from population shotgun sequencing.</title>
        <authorList>
            <person name="Hellsten U."/>
            <person name="Wright K.M."/>
            <person name="Jenkins J."/>
            <person name="Shu S."/>
            <person name="Yuan Y."/>
            <person name="Wessler S.R."/>
            <person name="Schmutz J."/>
            <person name="Willis J.H."/>
            <person name="Rokhsar D.S."/>
        </authorList>
    </citation>
    <scope>NUCLEOTIDE SEQUENCE [LARGE SCALE GENOMIC DNA]</scope>
    <source>
        <strain evidence="16">cv. DUN x IM62</strain>
    </source>
</reference>
<dbReference type="Pfam" id="PF00046">
    <property type="entry name" value="Homeodomain"/>
    <property type="match status" value="1"/>
</dbReference>
<dbReference type="SMART" id="SM00389">
    <property type="entry name" value="HOX"/>
    <property type="match status" value="1"/>
</dbReference>
<dbReference type="InterPro" id="IPR057993">
    <property type="entry name" value="HD-Zip_IV_C"/>
</dbReference>
<dbReference type="EMBL" id="KI631018">
    <property type="protein sequence ID" value="EYU30883.1"/>
    <property type="molecule type" value="Genomic_DNA"/>
</dbReference>
<dbReference type="Proteomes" id="UP000030748">
    <property type="component" value="Unassembled WGS sequence"/>
</dbReference>
<keyword evidence="5 9" id="KW-0238">DNA-binding</keyword>
<evidence type="ECO:0000313" key="15">
    <source>
        <dbReference type="EMBL" id="EYU30883.1"/>
    </source>
</evidence>
<comment type="subcellular location">
    <subcellularLocation>
        <location evidence="1 9 10">Nucleus</location>
    </subcellularLocation>
</comment>
<keyword evidence="7" id="KW-0804">Transcription</keyword>
<keyword evidence="3" id="KW-0805">Transcription regulation</keyword>
<feature type="coiled-coil region" evidence="11">
    <location>
        <begin position="71"/>
        <end position="141"/>
    </location>
</feature>
<dbReference type="SUPFAM" id="SSF46689">
    <property type="entry name" value="Homeodomain-like"/>
    <property type="match status" value="1"/>
</dbReference>
<dbReference type="OMA" id="EHEKVSN"/>
<evidence type="ECO:0000256" key="10">
    <source>
        <dbReference type="RuleBase" id="RU000682"/>
    </source>
</evidence>
<feature type="region of interest" description="Disordered" evidence="12">
    <location>
        <begin position="1"/>
        <end position="29"/>
    </location>
</feature>
<dbReference type="GO" id="GO:0003677">
    <property type="term" value="F:DNA binding"/>
    <property type="evidence" value="ECO:0007669"/>
    <property type="project" value="UniProtKB-UniRule"/>
</dbReference>
<dbReference type="STRING" id="4155.A0A022QU91"/>
<dbReference type="GO" id="GO:0008289">
    <property type="term" value="F:lipid binding"/>
    <property type="evidence" value="ECO:0007669"/>
    <property type="project" value="InterPro"/>
</dbReference>
<dbReference type="FunFam" id="1.10.10.60:FF:000229">
    <property type="entry name" value="Homeobox-leucine zipper protein HDG1"/>
    <property type="match status" value="1"/>
</dbReference>
<dbReference type="CDD" id="cd08875">
    <property type="entry name" value="START_ArGLABRA2_like"/>
    <property type="match status" value="1"/>
</dbReference>
<protein>
    <recommendedName>
        <fullName evidence="17">Homeobox domain-containing protein</fullName>
    </recommendedName>
</protein>
<dbReference type="GO" id="GO:0000981">
    <property type="term" value="F:DNA-binding transcription factor activity, RNA polymerase II-specific"/>
    <property type="evidence" value="ECO:0007669"/>
    <property type="project" value="InterPro"/>
</dbReference>
<dbReference type="OrthoDB" id="6159439at2759"/>
<dbReference type="InterPro" id="IPR042160">
    <property type="entry name" value="HD-Zip_IV"/>
</dbReference>
<evidence type="ECO:0000256" key="9">
    <source>
        <dbReference type="PROSITE-ProRule" id="PRU00108"/>
    </source>
</evidence>
<dbReference type="PROSITE" id="PS50848">
    <property type="entry name" value="START"/>
    <property type="match status" value="1"/>
</dbReference>
<evidence type="ECO:0000256" key="2">
    <source>
        <dbReference type="ARBA" id="ARBA00006789"/>
    </source>
</evidence>
<feature type="domain" description="START" evidence="14">
    <location>
        <begin position="207"/>
        <end position="440"/>
    </location>
</feature>
<evidence type="ECO:0000259" key="13">
    <source>
        <dbReference type="PROSITE" id="PS50071"/>
    </source>
</evidence>
<evidence type="ECO:0000256" key="6">
    <source>
        <dbReference type="ARBA" id="ARBA00023155"/>
    </source>
</evidence>
<evidence type="ECO:0000256" key="1">
    <source>
        <dbReference type="ARBA" id="ARBA00004123"/>
    </source>
</evidence>
<dbReference type="InterPro" id="IPR017970">
    <property type="entry name" value="Homeobox_CS"/>
</dbReference>
<evidence type="ECO:0000313" key="16">
    <source>
        <dbReference type="Proteomes" id="UP000030748"/>
    </source>
</evidence>
<keyword evidence="8 9" id="KW-0539">Nucleus</keyword>
<dbReference type="PANTHER" id="PTHR45654">
    <property type="entry name" value="HOMEOBOX-LEUCINE ZIPPER PROTEIN MERISTEM L1"/>
    <property type="match status" value="1"/>
</dbReference>
<sequence length="702" mass="78796">MDLPYGRGGSGDEEASDSRKGKKQYHRHSAQQIQHLETFFKECPHPDDNQRRQLSTELGLDPKQIKFWFQNKRTQKKAQNERADNNALRAENERIHCENLAMREALKNIMCPACHGAALGDEESQQSLQMLRMENARLKEEVHERTMGFFSNYVENSNMPPGTENLSNVPGNSFPGKRVETTVPLDHEQIPRHPEMINSPYNPSGIKEMDKSIIVETAIAAMDELVELLRMKEPVWVTSPSDGRYMLHRDSYDKLFPKPNHFKSSSARMESSKDSGEVAAPAINLVEMLLDSNKWKDMFPTIVTKARTIDVLDTGSFGGSLHLMYEKMHILSPLVAPREFFFIRYCRQLSASSWVMVDVSYDFIKQIQDAAPTRSWKLPSGFMIEEISNEKSNITWIEHIQVDDKTLTHRLYRDLVCGCQAYGARRWIATLQRMCERFTYSTGLTARPTHELEGVIDSSEGRRNLMKLSHRMIKNFCEVLGMSDRLDFPYLSELNNSGVRVSLRKSDGQGQPDGLIVSAATSLWLPFSIENLFKFFRDEKKRAQWDILSSGNPVNAIARISTGADPGNCISVIQPFVPKENILILQESIIDSLGATIVYAPIDLPAVSSVVNGEDTMKIPILPSGFIISSDGRFTSNKGSGASAATSSSTPSGSLLTVAFQILVCCSSRSKQLNMESVATVHTLISSTIQKIKVALECPDLE</sequence>
<dbReference type="GO" id="GO:0005634">
    <property type="term" value="C:nucleus"/>
    <property type="evidence" value="ECO:0007669"/>
    <property type="project" value="UniProtKB-SubCell"/>
</dbReference>
<dbReference type="PROSITE" id="PS50071">
    <property type="entry name" value="HOMEOBOX_2"/>
    <property type="match status" value="1"/>
</dbReference>
<comment type="similarity">
    <text evidence="2">Belongs to the HD-ZIP homeobox family. Class IV subfamily.</text>
</comment>
<dbReference type="InterPro" id="IPR023393">
    <property type="entry name" value="START-like_dom_sf"/>
</dbReference>
<evidence type="ECO:0000256" key="7">
    <source>
        <dbReference type="ARBA" id="ARBA00023163"/>
    </source>
</evidence>
<dbReference type="PANTHER" id="PTHR45654:SF9">
    <property type="entry name" value="HOMEOBOX-LEUCINE ZIPPER PROTEIN HDG10-RELATED"/>
    <property type="match status" value="1"/>
</dbReference>
<evidence type="ECO:0000256" key="3">
    <source>
        <dbReference type="ARBA" id="ARBA00023015"/>
    </source>
</evidence>
<dbReference type="Pfam" id="PF01852">
    <property type="entry name" value="START"/>
    <property type="match status" value="1"/>
</dbReference>
<dbReference type="Pfam" id="PF25797">
    <property type="entry name" value="PDF2_C"/>
    <property type="match status" value="1"/>
</dbReference>
<organism evidence="15 16">
    <name type="scientific">Erythranthe guttata</name>
    <name type="common">Yellow monkey flower</name>
    <name type="synonym">Mimulus guttatus</name>
    <dbReference type="NCBI Taxonomy" id="4155"/>
    <lineage>
        <taxon>Eukaryota</taxon>
        <taxon>Viridiplantae</taxon>
        <taxon>Streptophyta</taxon>
        <taxon>Embryophyta</taxon>
        <taxon>Tracheophyta</taxon>
        <taxon>Spermatophyta</taxon>
        <taxon>Magnoliopsida</taxon>
        <taxon>eudicotyledons</taxon>
        <taxon>Gunneridae</taxon>
        <taxon>Pentapetalae</taxon>
        <taxon>asterids</taxon>
        <taxon>lamiids</taxon>
        <taxon>Lamiales</taxon>
        <taxon>Phrymaceae</taxon>
        <taxon>Erythranthe</taxon>
    </lineage>
</organism>
<dbReference type="PROSITE" id="PS00027">
    <property type="entry name" value="HOMEOBOX_1"/>
    <property type="match status" value="1"/>
</dbReference>
<feature type="domain" description="Homeobox" evidence="13">
    <location>
        <begin position="19"/>
        <end position="79"/>
    </location>
</feature>
<feature type="DNA-binding region" description="Homeobox" evidence="9">
    <location>
        <begin position="21"/>
        <end position="80"/>
    </location>
</feature>
<dbReference type="AlphaFoldDB" id="A0A022QU91"/>
<gene>
    <name evidence="15" type="ORF">MIMGU_mgv1a002203mg</name>
</gene>
<evidence type="ECO:0000259" key="14">
    <source>
        <dbReference type="PROSITE" id="PS50848"/>
    </source>
</evidence>
<dbReference type="InterPro" id="IPR002913">
    <property type="entry name" value="START_lipid-bd_dom"/>
</dbReference>
<dbReference type="SMART" id="SM00234">
    <property type="entry name" value="START"/>
    <property type="match status" value="1"/>
</dbReference>
<dbReference type="InterPro" id="IPR009057">
    <property type="entry name" value="Homeodomain-like_sf"/>
</dbReference>
<dbReference type="Gene3D" id="3.30.530.20">
    <property type="match status" value="1"/>
</dbReference>
<feature type="compositionally biased region" description="Basic residues" evidence="12">
    <location>
        <begin position="20"/>
        <end position="29"/>
    </location>
</feature>
<dbReference type="SUPFAM" id="SSF55961">
    <property type="entry name" value="Bet v1-like"/>
    <property type="match status" value="2"/>
</dbReference>